<dbReference type="InterPro" id="IPR050177">
    <property type="entry name" value="Lipid_A_modif_metabolic_enz"/>
</dbReference>
<dbReference type="Pfam" id="PF01370">
    <property type="entry name" value="Epimerase"/>
    <property type="match status" value="1"/>
</dbReference>
<gene>
    <name evidence="2" type="ORF">ACAOBT_LOCUS11199</name>
</gene>
<evidence type="ECO:0000259" key="1">
    <source>
        <dbReference type="Pfam" id="PF01370"/>
    </source>
</evidence>
<dbReference type="PANTHER" id="PTHR43245">
    <property type="entry name" value="BIFUNCTIONAL POLYMYXIN RESISTANCE PROTEIN ARNA"/>
    <property type="match status" value="1"/>
</dbReference>
<dbReference type="Gene3D" id="3.40.50.720">
    <property type="entry name" value="NAD(P)-binding Rossmann-like Domain"/>
    <property type="match status" value="1"/>
</dbReference>
<reference evidence="2" key="1">
    <citation type="submission" date="2022-03" db="EMBL/GenBank/DDBJ databases">
        <authorList>
            <person name="Sayadi A."/>
        </authorList>
    </citation>
    <scope>NUCLEOTIDE SEQUENCE</scope>
</reference>
<protein>
    <recommendedName>
        <fullName evidence="1">NAD-dependent epimerase/dehydratase domain-containing protein</fullName>
    </recommendedName>
</protein>
<dbReference type="EMBL" id="CAKOFQ010006827">
    <property type="protein sequence ID" value="CAH1974612.1"/>
    <property type="molecule type" value="Genomic_DNA"/>
</dbReference>
<dbReference type="PANTHER" id="PTHR43245:SF11">
    <property type="entry name" value="LD23561P"/>
    <property type="match status" value="1"/>
</dbReference>
<keyword evidence="3" id="KW-1185">Reference proteome</keyword>
<dbReference type="InterPro" id="IPR036291">
    <property type="entry name" value="NAD(P)-bd_dom_sf"/>
</dbReference>
<dbReference type="OrthoDB" id="16464at2759"/>
<comment type="caution">
    <text evidence="2">The sequence shown here is derived from an EMBL/GenBank/DDBJ whole genome shotgun (WGS) entry which is preliminary data.</text>
</comment>
<dbReference type="Proteomes" id="UP001152888">
    <property type="component" value="Unassembled WGS sequence"/>
</dbReference>
<dbReference type="InterPro" id="IPR001509">
    <property type="entry name" value="Epimerase_deHydtase"/>
</dbReference>
<accession>A0A9P0KFX8</accession>
<proteinExistence type="predicted"/>
<dbReference type="SUPFAM" id="SSF51735">
    <property type="entry name" value="NAD(P)-binding Rossmann-fold domains"/>
    <property type="match status" value="1"/>
</dbReference>
<evidence type="ECO:0000313" key="3">
    <source>
        <dbReference type="Proteomes" id="UP001152888"/>
    </source>
</evidence>
<dbReference type="AlphaFoldDB" id="A0A9P0KFX8"/>
<feature type="domain" description="NAD-dependent epimerase/dehydratase" evidence="1">
    <location>
        <begin position="6"/>
        <end position="243"/>
    </location>
</feature>
<name>A0A9P0KFX8_ACAOB</name>
<organism evidence="2 3">
    <name type="scientific">Acanthoscelides obtectus</name>
    <name type="common">Bean weevil</name>
    <name type="synonym">Bruchus obtectus</name>
    <dbReference type="NCBI Taxonomy" id="200917"/>
    <lineage>
        <taxon>Eukaryota</taxon>
        <taxon>Metazoa</taxon>
        <taxon>Ecdysozoa</taxon>
        <taxon>Arthropoda</taxon>
        <taxon>Hexapoda</taxon>
        <taxon>Insecta</taxon>
        <taxon>Pterygota</taxon>
        <taxon>Neoptera</taxon>
        <taxon>Endopterygota</taxon>
        <taxon>Coleoptera</taxon>
        <taxon>Polyphaga</taxon>
        <taxon>Cucujiformia</taxon>
        <taxon>Chrysomeloidea</taxon>
        <taxon>Chrysomelidae</taxon>
        <taxon>Bruchinae</taxon>
        <taxon>Bruchini</taxon>
        <taxon>Acanthoscelides</taxon>
    </lineage>
</organism>
<evidence type="ECO:0000313" key="2">
    <source>
        <dbReference type="EMBL" id="CAH1974612.1"/>
    </source>
</evidence>
<sequence>MPKSHVLLLGGTGFIGRNIVYYWLKEKKVESIVVVDKVPPELAWMNQAHRDAFNDPRVEFKSANLVFPEVCTEVFDRRDCDPKFDLVVNCAGETKSGQTDAIYHQGLFRLSVNCAIEAALRKMKYIELSSGNMNSLNRIHKESDPVHPWTSVAKWKRKVEEELPNILNLDYTIIRLPIVYGRGDRTGLMPRILEAAVYKRLGKTKKVRWGANLRIHTVHVHDVARAIFHVRARDDTKGQIYNLVDCADSTQGSIWKTLSAMFGIKVDFMGNLRSRLSDMTKATKEFNDKHMAAWAEVLKEEDIVNTPLCPHIDPEQFVHKHLRLDGVKIRSLEPYMGVCVTFPRAKHLKEIVDDYIGMGLFPSSLAPIQPADDVSVRRIQ</sequence>